<name>A0A411WNZ5_9GAMM</name>
<dbReference type="InterPro" id="IPR009057">
    <property type="entry name" value="Homeodomain-like_sf"/>
</dbReference>
<keyword evidence="6" id="KW-1185">Reference proteome</keyword>
<keyword evidence="1" id="KW-0805">Transcription regulation</keyword>
<dbReference type="KEGG" id="prag:EKN56_17175"/>
<dbReference type="InterPro" id="IPR020449">
    <property type="entry name" value="Tscrpt_reg_AraC-type_HTH"/>
</dbReference>
<feature type="domain" description="HTH araC/xylS-type" evidence="4">
    <location>
        <begin position="45"/>
        <end position="143"/>
    </location>
</feature>
<dbReference type="EMBL" id="CP034752">
    <property type="protein sequence ID" value="QBH97973.1"/>
    <property type="molecule type" value="Genomic_DNA"/>
</dbReference>
<dbReference type="SMART" id="SM00342">
    <property type="entry name" value="HTH_ARAC"/>
    <property type="match status" value="1"/>
</dbReference>
<dbReference type="SUPFAM" id="SSF46689">
    <property type="entry name" value="Homeodomain-like"/>
    <property type="match status" value="2"/>
</dbReference>
<sequence>MWQWLMLCSESGRCSIYQRWPNQPESQPDNHSQEGKLMFHTNVVNQLTSWIKDNLQEPLNIKTVASRSGYSPWHLQRMFKSITGYPLASYIRIQRLNNAASELKKSRVTVADVAAKYQFDSQQSFCRAFKKYFATSPSRYRRFSLTDQPSGSANNQ</sequence>
<dbReference type="Proteomes" id="UP000293154">
    <property type="component" value="Chromosome"/>
</dbReference>
<organism evidence="5 6">
    <name type="scientific">Limnobaculum zhutongyuii</name>
    <dbReference type="NCBI Taxonomy" id="2498113"/>
    <lineage>
        <taxon>Bacteria</taxon>
        <taxon>Pseudomonadati</taxon>
        <taxon>Pseudomonadota</taxon>
        <taxon>Gammaproteobacteria</taxon>
        <taxon>Enterobacterales</taxon>
        <taxon>Budviciaceae</taxon>
        <taxon>Limnobaculum</taxon>
    </lineage>
</organism>
<evidence type="ECO:0000256" key="3">
    <source>
        <dbReference type="ARBA" id="ARBA00023163"/>
    </source>
</evidence>
<dbReference type="InterPro" id="IPR018062">
    <property type="entry name" value="HTH_AraC-typ_CS"/>
</dbReference>
<dbReference type="PANTHER" id="PTHR47504">
    <property type="entry name" value="RIGHT ORIGIN-BINDING PROTEIN"/>
    <property type="match status" value="1"/>
</dbReference>
<gene>
    <name evidence="5" type="ORF">EKN56_17175</name>
</gene>
<dbReference type="GO" id="GO:0003700">
    <property type="term" value="F:DNA-binding transcription factor activity"/>
    <property type="evidence" value="ECO:0007669"/>
    <property type="project" value="InterPro"/>
</dbReference>
<dbReference type="PANTHER" id="PTHR47504:SF5">
    <property type="entry name" value="RIGHT ORIGIN-BINDING PROTEIN"/>
    <property type="match status" value="1"/>
</dbReference>
<evidence type="ECO:0000256" key="2">
    <source>
        <dbReference type="ARBA" id="ARBA00023125"/>
    </source>
</evidence>
<dbReference type="OrthoDB" id="282744at2"/>
<dbReference type="Gene3D" id="1.10.10.60">
    <property type="entry name" value="Homeodomain-like"/>
    <property type="match status" value="2"/>
</dbReference>
<keyword evidence="3" id="KW-0804">Transcription</keyword>
<dbReference type="PRINTS" id="PR00032">
    <property type="entry name" value="HTHARAC"/>
</dbReference>
<dbReference type="InterPro" id="IPR050959">
    <property type="entry name" value="MarA-like"/>
</dbReference>
<dbReference type="Pfam" id="PF12833">
    <property type="entry name" value="HTH_18"/>
    <property type="match status" value="1"/>
</dbReference>
<dbReference type="PROSITE" id="PS01124">
    <property type="entry name" value="HTH_ARAC_FAMILY_2"/>
    <property type="match status" value="1"/>
</dbReference>
<proteinExistence type="predicted"/>
<accession>A0A411WNZ5</accession>
<dbReference type="PROSITE" id="PS00041">
    <property type="entry name" value="HTH_ARAC_FAMILY_1"/>
    <property type="match status" value="1"/>
</dbReference>
<evidence type="ECO:0000259" key="4">
    <source>
        <dbReference type="PROSITE" id="PS01124"/>
    </source>
</evidence>
<evidence type="ECO:0000313" key="6">
    <source>
        <dbReference type="Proteomes" id="UP000293154"/>
    </source>
</evidence>
<dbReference type="GO" id="GO:0043565">
    <property type="term" value="F:sequence-specific DNA binding"/>
    <property type="evidence" value="ECO:0007669"/>
    <property type="project" value="InterPro"/>
</dbReference>
<dbReference type="InterPro" id="IPR018060">
    <property type="entry name" value="HTH_AraC"/>
</dbReference>
<protein>
    <submittedName>
        <fullName evidence="5">Helix-turn-helix domain-containing protein</fullName>
    </submittedName>
</protein>
<keyword evidence="2" id="KW-0238">DNA-binding</keyword>
<dbReference type="AlphaFoldDB" id="A0A411WNZ5"/>
<evidence type="ECO:0000256" key="1">
    <source>
        <dbReference type="ARBA" id="ARBA00023015"/>
    </source>
</evidence>
<evidence type="ECO:0000313" key="5">
    <source>
        <dbReference type="EMBL" id="QBH97973.1"/>
    </source>
</evidence>
<reference evidence="5 6" key="1">
    <citation type="submission" date="2019-03" db="EMBL/GenBank/DDBJ databases">
        <title>Pragia sp. nov. isolated from the gut tract of Carduelis flavirostris.</title>
        <authorList>
            <person name="Ge Y."/>
        </authorList>
    </citation>
    <scope>NUCLEOTIDE SEQUENCE [LARGE SCALE GENOMIC DNA]</scope>
    <source>
        <strain evidence="5 6">CF-458</strain>
    </source>
</reference>